<feature type="compositionally biased region" description="Low complexity" evidence="1">
    <location>
        <begin position="52"/>
        <end position="69"/>
    </location>
</feature>
<accession>A0A7W8QGJ5</accession>
<feature type="transmembrane region" description="Helical" evidence="2">
    <location>
        <begin position="6"/>
        <end position="31"/>
    </location>
</feature>
<evidence type="ECO:0000256" key="2">
    <source>
        <dbReference type="SAM" id="Phobius"/>
    </source>
</evidence>
<keyword evidence="2" id="KW-0812">Transmembrane</keyword>
<gene>
    <name evidence="3" type="ORF">HDA36_000186</name>
</gene>
<keyword evidence="2" id="KW-0472">Membrane</keyword>
<dbReference type="AlphaFoldDB" id="A0A7W8QGJ5"/>
<keyword evidence="4" id="KW-1185">Reference proteome</keyword>
<dbReference type="RefSeq" id="WP_184387721.1">
    <property type="nucleotide sequence ID" value="NZ_BAAAJD010000024.1"/>
</dbReference>
<organism evidence="3 4">
    <name type="scientific">Nocardiopsis composta</name>
    <dbReference type="NCBI Taxonomy" id="157465"/>
    <lineage>
        <taxon>Bacteria</taxon>
        <taxon>Bacillati</taxon>
        <taxon>Actinomycetota</taxon>
        <taxon>Actinomycetes</taxon>
        <taxon>Streptosporangiales</taxon>
        <taxon>Nocardiopsidaceae</taxon>
        <taxon>Nocardiopsis</taxon>
    </lineage>
</organism>
<dbReference type="Proteomes" id="UP000572635">
    <property type="component" value="Unassembled WGS sequence"/>
</dbReference>
<keyword evidence="2" id="KW-1133">Transmembrane helix</keyword>
<dbReference type="EMBL" id="JACHDB010000001">
    <property type="protein sequence ID" value="MBB5430102.1"/>
    <property type="molecule type" value="Genomic_DNA"/>
</dbReference>
<feature type="compositionally biased region" description="Basic and acidic residues" evidence="1">
    <location>
        <begin position="70"/>
        <end position="80"/>
    </location>
</feature>
<protein>
    <submittedName>
        <fullName evidence="3">Na+-transporting methylmalonyl-CoA/oxaloacetate decarboxylase gamma subunit</fullName>
    </submittedName>
</protein>
<name>A0A7W8QGJ5_9ACTN</name>
<evidence type="ECO:0000313" key="3">
    <source>
        <dbReference type="EMBL" id="MBB5430102.1"/>
    </source>
</evidence>
<comment type="caution">
    <text evidence="3">The sequence shown here is derived from an EMBL/GenBank/DDBJ whole genome shotgun (WGS) entry which is preliminary data.</text>
</comment>
<feature type="region of interest" description="Disordered" evidence="1">
    <location>
        <begin position="51"/>
        <end position="80"/>
    </location>
</feature>
<evidence type="ECO:0000256" key="1">
    <source>
        <dbReference type="SAM" id="MobiDB-lite"/>
    </source>
</evidence>
<proteinExistence type="predicted"/>
<reference evidence="3 4" key="1">
    <citation type="submission" date="2020-08" db="EMBL/GenBank/DDBJ databases">
        <title>Sequencing the genomes of 1000 actinobacteria strains.</title>
        <authorList>
            <person name="Klenk H.-P."/>
        </authorList>
    </citation>
    <scope>NUCLEOTIDE SEQUENCE [LARGE SCALE GENOMIC DNA]</scope>
    <source>
        <strain evidence="3 4">DSM 44551</strain>
    </source>
</reference>
<sequence length="80" mass="8230">MVDTALIYTGIAVTLAGIAVVFLCGIGYVVYQLAQDRLDLKAGVPLPEQERAAAPAAAPAEVQAHGAGAQRREGELQPSA</sequence>
<evidence type="ECO:0000313" key="4">
    <source>
        <dbReference type="Proteomes" id="UP000572635"/>
    </source>
</evidence>